<sequence length="147" mass="16577">MFTINGILSTSPTIDSDTFLKSFPKYVNSKICQPYGEPAAQAIHLQRTTSYLERKQKEKTSGFSIQHQIIGGSGTPKHVREAEPLSSAMLPDLKKIDEKLYLHVKARFYFKGFQHSDANEKNLYISWHVIKNQVKFVADCADEALAG</sequence>
<keyword evidence="2" id="KW-1185">Reference proteome</keyword>
<dbReference type="EMBL" id="CAJVQB010033216">
    <property type="protein sequence ID" value="CAG8819448.1"/>
    <property type="molecule type" value="Genomic_DNA"/>
</dbReference>
<proteinExistence type="predicted"/>
<comment type="caution">
    <text evidence="1">The sequence shown here is derived from an EMBL/GenBank/DDBJ whole genome shotgun (WGS) entry which is preliminary data.</text>
</comment>
<accession>A0ABN7W768</accession>
<evidence type="ECO:0000313" key="2">
    <source>
        <dbReference type="Proteomes" id="UP000789901"/>
    </source>
</evidence>
<evidence type="ECO:0000313" key="1">
    <source>
        <dbReference type="EMBL" id="CAG8819448.1"/>
    </source>
</evidence>
<dbReference type="Proteomes" id="UP000789901">
    <property type="component" value="Unassembled WGS sequence"/>
</dbReference>
<gene>
    <name evidence="1" type="ORF">GMARGA_LOCUS27310</name>
</gene>
<name>A0ABN7W768_GIGMA</name>
<protein>
    <submittedName>
        <fullName evidence="1">44875_t:CDS:1</fullName>
    </submittedName>
</protein>
<organism evidence="1 2">
    <name type="scientific">Gigaspora margarita</name>
    <dbReference type="NCBI Taxonomy" id="4874"/>
    <lineage>
        <taxon>Eukaryota</taxon>
        <taxon>Fungi</taxon>
        <taxon>Fungi incertae sedis</taxon>
        <taxon>Mucoromycota</taxon>
        <taxon>Glomeromycotina</taxon>
        <taxon>Glomeromycetes</taxon>
        <taxon>Diversisporales</taxon>
        <taxon>Gigasporaceae</taxon>
        <taxon>Gigaspora</taxon>
    </lineage>
</organism>
<reference evidence="1 2" key="1">
    <citation type="submission" date="2021-06" db="EMBL/GenBank/DDBJ databases">
        <authorList>
            <person name="Kallberg Y."/>
            <person name="Tangrot J."/>
            <person name="Rosling A."/>
        </authorList>
    </citation>
    <scope>NUCLEOTIDE SEQUENCE [LARGE SCALE GENOMIC DNA]</scope>
    <source>
        <strain evidence="1 2">120-4 pot B 10/14</strain>
    </source>
</reference>